<dbReference type="InterPro" id="IPR006685">
    <property type="entry name" value="MscS_channel_2nd"/>
</dbReference>
<dbReference type="PANTHER" id="PTHR30566:SF5">
    <property type="entry name" value="MECHANOSENSITIVE ION CHANNEL PROTEIN 1, MITOCHONDRIAL-RELATED"/>
    <property type="match status" value="1"/>
</dbReference>
<dbReference type="eggNOG" id="COG0668">
    <property type="taxonomic scope" value="Bacteria"/>
</dbReference>
<dbReference type="PANTHER" id="PTHR30566">
    <property type="entry name" value="YNAI-RELATED MECHANOSENSITIVE ION CHANNEL"/>
    <property type="match status" value="1"/>
</dbReference>
<dbReference type="InterPro" id="IPR010920">
    <property type="entry name" value="LSM_dom_sf"/>
</dbReference>
<evidence type="ECO:0000256" key="6">
    <source>
        <dbReference type="SAM" id="Phobius"/>
    </source>
</evidence>
<feature type="transmembrane region" description="Helical" evidence="6">
    <location>
        <begin position="226"/>
        <end position="246"/>
    </location>
</feature>
<dbReference type="Pfam" id="PF21088">
    <property type="entry name" value="MS_channel_1st"/>
    <property type="match status" value="1"/>
</dbReference>
<dbReference type="Gene3D" id="2.30.30.60">
    <property type="match status" value="1"/>
</dbReference>
<accession>D3UGZ9</accession>
<protein>
    <submittedName>
        <fullName evidence="9">Putative Mechanosensitive ion channel membrane protein</fullName>
    </submittedName>
</protein>
<keyword evidence="10" id="KW-1185">Reference proteome</keyword>
<dbReference type="KEGG" id="hms:HMU05100"/>
<keyword evidence="3 6" id="KW-1133">Transmembrane helix</keyword>
<gene>
    <name evidence="9" type="ordered locus">HMU05100</name>
</gene>
<evidence type="ECO:0000313" key="9">
    <source>
        <dbReference type="EMBL" id="CBG39771.1"/>
    </source>
</evidence>
<evidence type="ECO:0000259" key="7">
    <source>
        <dbReference type="Pfam" id="PF00924"/>
    </source>
</evidence>
<dbReference type="HOGENOM" id="CLU_537133_0_0_7"/>
<keyword evidence="4 6" id="KW-0472">Membrane</keyword>
<dbReference type="STRING" id="679897.HMU05100"/>
<evidence type="ECO:0000256" key="4">
    <source>
        <dbReference type="ARBA" id="ARBA00023136"/>
    </source>
</evidence>
<keyword evidence="2 6" id="KW-0812">Transmembrane</keyword>
<dbReference type="SUPFAM" id="SSF50182">
    <property type="entry name" value="Sm-like ribonucleoproteins"/>
    <property type="match status" value="1"/>
</dbReference>
<keyword evidence="5" id="KW-0175">Coiled coil</keyword>
<dbReference type="EMBL" id="FN555004">
    <property type="protein sequence ID" value="CBG39771.1"/>
    <property type="molecule type" value="Genomic_DNA"/>
</dbReference>
<dbReference type="GO" id="GO:0016020">
    <property type="term" value="C:membrane"/>
    <property type="evidence" value="ECO:0007669"/>
    <property type="project" value="UniProtKB-SubCell"/>
</dbReference>
<proteinExistence type="predicted"/>
<dbReference type="Pfam" id="PF00924">
    <property type="entry name" value="MS_channel_2nd"/>
    <property type="match status" value="1"/>
</dbReference>
<feature type="domain" description="Mechanosensitive ion channel transmembrane helices 2/3" evidence="8">
    <location>
        <begin position="265"/>
        <end position="306"/>
    </location>
</feature>
<comment type="subcellular location">
    <subcellularLocation>
        <location evidence="1">Membrane</location>
    </subcellularLocation>
</comment>
<name>D3UGZ9_HELM1</name>
<dbReference type="InterPro" id="IPR023408">
    <property type="entry name" value="MscS_beta-dom_sf"/>
</dbReference>
<organism evidence="9 10">
    <name type="scientific">Helicobacter mustelae (strain ATCC 43772 / CCUG 25715 / CIP 103759 / LMG 18044 / NCTC 12198 / R85-136P)</name>
    <name type="common">Campylobacter mustelae</name>
    <dbReference type="NCBI Taxonomy" id="679897"/>
    <lineage>
        <taxon>Bacteria</taxon>
        <taxon>Pseudomonadati</taxon>
        <taxon>Campylobacterota</taxon>
        <taxon>Epsilonproteobacteria</taxon>
        <taxon>Campylobacterales</taxon>
        <taxon>Helicobacteraceae</taxon>
        <taxon>Helicobacter</taxon>
    </lineage>
</organism>
<evidence type="ECO:0000256" key="1">
    <source>
        <dbReference type="ARBA" id="ARBA00004370"/>
    </source>
</evidence>
<evidence type="ECO:0000256" key="3">
    <source>
        <dbReference type="ARBA" id="ARBA00022989"/>
    </source>
</evidence>
<sequence length="526" mass="60431">MRVFLWIFVFVGVLFSDSLAESLEELKNKLEILDKSMQWKDNIWVKKYANFENYTKVAKQVQDLKKELKKQKTLPKTSHNLFRVYQLENQIDTLQRQMVLLHVYKEDPFADLIQKPSIGEAPFVANPIAIIGAFSFIKKLEDQKKSLYKRKQSLQQTLIALNERLKILQEMHQIDAKAYAQDFYQTQTKLLELRSAEEILETTTDIYTKESDEIKNRISLQIKAQIFKLIYIAIGILISIGFAFVLKIITRKYIHDNERAYVTSKIINFFNITIIIFILLFAYLENVTYLVTVLGFASAGLAIAMKDLFMSILGWFVIVVGGSVHVGDRIRVTKDGSTYVGDVLDISLLRITIYEDVTLTTFLENRRAGRIIFIPNNYIFTTMFSNYTHGGMKTVWDGVDFTITFDSNIPRACAIASEVATKYARGYTEATRRQLAKMRDKYSLRNSNVEPKTFSLLENNGVRISVWYQTNAYATLSLRSTISMEIIERLLKEPDIKISYSTTKLIKDGTDGFGNKSAAQFPIEAS</sequence>
<dbReference type="Proteomes" id="UP000001522">
    <property type="component" value="Chromosome"/>
</dbReference>
<evidence type="ECO:0000313" key="10">
    <source>
        <dbReference type="Proteomes" id="UP000001522"/>
    </source>
</evidence>
<feature type="coiled-coil region" evidence="5">
    <location>
        <begin position="137"/>
        <end position="171"/>
    </location>
</feature>
<dbReference type="GO" id="GO:0008381">
    <property type="term" value="F:mechanosensitive monoatomic ion channel activity"/>
    <property type="evidence" value="ECO:0007669"/>
    <property type="project" value="UniProtKB-ARBA"/>
</dbReference>
<feature type="transmembrane region" description="Helical" evidence="6">
    <location>
        <begin position="266"/>
        <end position="284"/>
    </location>
</feature>
<dbReference type="AlphaFoldDB" id="D3UGZ9"/>
<evidence type="ECO:0000256" key="5">
    <source>
        <dbReference type="SAM" id="Coils"/>
    </source>
</evidence>
<feature type="coiled-coil region" evidence="5">
    <location>
        <begin position="16"/>
        <end position="74"/>
    </location>
</feature>
<evidence type="ECO:0000259" key="8">
    <source>
        <dbReference type="Pfam" id="PF21088"/>
    </source>
</evidence>
<feature type="transmembrane region" description="Helical" evidence="6">
    <location>
        <begin position="296"/>
        <end position="321"/>
    </location>
</feature>
<feature type="domain" description="Mechanosensitive ion channel MscS" evidence="7">
    <location>
        <begin position="307"/>
        <end position="389"/>
    </location>
</feature>
<dbReference type="InterPro" id="IPR049142">
    <property type="entry name" value="MS_channel_1st"/>
</dbReference>
<evidence type="ECO:0000256" key="2">
    <source>
        <dbReference type="ARBA" id="ARBA00022692"/>
    </source>
</evidence>
<reference evidence="9 10" key="1">
    <citation type="journal article" date="2010" name="BMC Genomics">
        <title>Comparative genomics and proteomics of Helicobacter mustelae, an ulcerogenic and carcinogenic gastric pathogen.</title>
        <authorList>
            <person name="O'Toole P.W."/>
            <person name="Snelling W.J."/>
            <person name="Canchaya C."/>
            <person name="Forde B.M."/>
            <person name="Hardie K.R."/>
            <person name="Josenhans C."/>
            <person name="Graham R.L.J."/>
            <person name="McMullan G."/>
            <person name="Parkhill J."/>
            <person name="Belda E."/>
            <person name="Bentley S.D."/>
        </authorList>
    </citation>
    <scope>NUCLEOTIDE SEQUENCE [LARGE SCALE GENOMIC DNA]</scope>
    <source>
        <strain evidence="10">ATCC 43772 / LMG 18044 / NCTC 12198 / 12198</strain>
    </source>
</reference>